<sequence length="60" mass="7072">MRRKLNLPHPFEPPEEGLLEEIFFSLSELLLAYEPQLSNELQLEPAEEELELPLERDPLE</sequence>
<comment type="caution">
    <text evidence="2">The sequence shown here is derived from an EMBL/GenBank/DDBJ whole genome shotgun (WGS) entry which is preliminary data.</text>
</comment>
<evidence type="ECO:0000313" key="2">
    <source>
        <dbReference type="EMBL" id="ERJ91490.1"/>
    </source>
</evidence>
<feature type="region of interest" description="Disordered" evidence="1">
    <location>
        <begin position="40"/>
        <end position="60"/>
    </location>
</feature>
<dbReference type="EMBL" id="AWVH01000045">
    <property type="protein sequence ID" value="ERJ91490.1"/>
    <property type="molecule type" value="Genomic_DNA"/>
</dbReference>
<gene>
    <name evidence="2" type="ORF">HMPREF9193_02191</name>
</gene>
<evidence type="ECO:0000313" key="3">
    <source>
        <dbReference type="Proteomes" id="UP000016649"/>
    </source>
</evidence>
<keyword evidence="3" id="KW-1185">Reference proteome</keyword>
<proteinExistence type="predicted"/>
<evidence type="ECO:0000256" key="1">
    <source>
        <dbReference type="SAM" id="MobiDB-lite"/>
    </source>
</evidence>
<protein>
    <submittedName>
        <fullName evidence="2">Uncharacterized protein</fullName>
    </submittedName>
</protein>
<dbReference type="Proteomes" id="UP000016649">
    <property type="component" value="Unassembled WGS sequence"/>
</dbReference>
<organism evidence="2 3">
    <name type="scientific">Treponema lecithinolyticum ATCC 700332</name>
    <dbReference type="NCBI Taxonomy" id="1321815"/>
    <lineage>
        <taxon>Bacteria</taxon>
        <taxon>Pseudomonadati</taxon>
        <taxon>Spirochaetota</taxon>
        <taxon>Spirochaetia</taxon>
        <taxon>Spirochaetales</taxon>
        <taxon>Treponemataceae</taxon>
        <taxon>Treponema</taxon>
    </lineage>
</organism>
<name>A0ABN0NW41_TRELE</name>
<reference evidence="2 3" key="1">
    <citation type="submission" date="2013-08" db="EMBL/GenBank/DDBJ databases">
        <authorList>
            <person name="Weinstock G."/>
            <person name="Sodergren E."/>
            <person name="Wylie T."/>
            <person name="Fulton L."/>
            <person name="Fulton R."/>
            <person name="Fronick C."/>
            <person name="O'Laughlin M."/>
            <person name="Godfrey J."/>
            <person name="Miner T."/>
            <person name="Herter B."/>
            <person name="Appelbaum E."/>
            <person name="Cordes M."/>
            <person name="Lek S."/>
            <person name="Wollam A."/>
            <person name="Pepin K.H."/>
            <person name="Palsikar V.B."/>
            <person name="Mitreva M."/>
            <person name="Wilson R.K."/>
        </authorList>
    </citation>
    <scope>NUCLEOTIDE SEQUENCE [LARGE SCALE GENOMIC DNA]</scope>
    <source>
        <strain evidence="2 3">ATCC 700332</strain>
    </source>
</reference>
<accession>A0ABN0NW41</accession>